<evidence type="ECO:0000256" key="3">
    <source>
        <dbReference type="ARBA" id="ARBA00022519"/>
    </source>
</evidence>
<feature type="transmembrane region" description="Helical" evidence="7">
    <location>
        <begin position="214"/>
        <end position="235"/>
    </location>
</feature>
<keyword evidence="4 7" id="KW-0812">Transmembrane</keyword>
<feature type="transmembrane region" description="Helical" evidence="7">
    <location>
        <begin position="272"/>
        <end position="294"/>
    </location>
</feature>
<sequence>MILLAILFGGFFLLAFLGVPIAVSLGVAAMGGMIFSNVPLMSLPQKMFTAVDSFSFMAIPFFMLAGKLMETGGISRRLIRFADGLLCRIKGGLSVATVVACAFFAALSGSSPGTVAAIGSVMYPEMTKLGYDEEFAAGLITVAGGLGPIIPPSILMVTLGVTTGISISALFMGGLVVGIILTAALCTCAYIICSRKGYGPARKSAPFREIVNSLLAALPALGMPMIILGGIYGGVFTPTEAAAVAVVYSLFVGKFVYNELTLKDLIITFEEAAIAATVILFIISTSVAFSWIFARQGLATMIVTQATALFTIPTLFLVATFVILLVFGTFMEGNAIILLLMPFMYPVAQKLNIDVIHFGVMATVALVIGCCSPPVAVNIFTAVGITKLPMGRVIRGMMPFFLVMVFFTFIMLFFPQVSSFLPNLLGK</sequence>
<evidence type="ECO:0000259" key="8">
    <source>
        <dbReference type="Pfam" id="PF06808"/>
    </source>
</evidence>
<gene>
    <name evidence="9" type="ORF">KL86DPRO_30116</name>
</gene>
<dbReference type="GO" id="GO:0022857">
    <property type="term" value="F:transmembrane transporter activity"/>
    <property type="evidence" value="ECO:0007669"/>
    <property type="project" value="TreeGrafter"/>
</dbReference>
<feature type="transmembrane region" description="Helical" evidence="7">
    <location>
        <begin position="48"/>
        <end position="65"/>
    </location>
</feature>
<evidence type="ECO:0000256" key="7">
    <source>
        <dbReference type="SAM" id="Phobius"/>
    </source>
</evidence>
<keyword evidence="3" id="KW-0997">Cell inner membrane</keyword>
<dbReference type="NCBIfam" id="TIGR00786">
    <property type="entry name" value="dctM"/>
    <property type="match status" value="1"/>
</dbReference>
<dbReference type="EMBL" id="FLUQ01000003">
    <property type="protein sequence ID" value="SBW07781.1"/>
    <property type="molecule type" value="Genomic_DNA"/>
</dbReference>
<dbReference type="AlphaFoldDB" id="A0A212K7V3"/>
<dbReference type="Pfam" id="PF06808">
    <property type="entry name" value="DctM"/>
    <property type="match status" value="1"/>
</dbReference>
<keyword evidence="2" id="KW-1003">Cell membrane</keyword>
<dbReference type="PANTHER" id="PTHR33362:SF5">
    <property type="entry name" value="C4-DICARBOXYLATE TRAP TRANSPORTER LARGE PERMEASE PROTEIN DCTM"/>
    <property type="match status" value="1"/>
</dbReference>
<evidence type="ECO:0000256" key="2">
    <source>
        <dbReference type="ARBA" id="ARBA00022475"/>
    </source>
</evidence>
<feature type="transmembrane region" description="Helical" evidence="7">
    <location>
        <begin position="359"/>
        <end position="385"/>
    </location>
</feature>
<evidence type="ECO:0000256" key="6">
    <source>
        <dbReference type="ARBA" id="ARBA00023136"/>
    </source>
</evidence>
<keyword evidence="6 7" id="KW-0472">Membrane</keyword>
<comment type="subcellular location">
    <subcellularLocation>
        <location evidence="1">Cell inner membrane</location>
        <topology evidence="1">Multi-pass membrane protein</topology>
    </subcellularLocation>
</comment>
<evidence type="ECO:0000313" key="9">
    <source>
        <dbReference type="EMBL" id="SBW07781.1"/>
    </source>
</evidence>
<feature type="transmembrane region" description="Helical" evidence="7">
    <location>
        <begin position="306"/>
        <end position="328"/>
    </location>
</feature>
<dbReference type="PIRSF" id="PIRSF006066">
    <property type="entry name" value="HI0050"/>
    <property type="match status" value="1"/>
</dbReference>
<protein>
    <submittedName>
        <fullName evidence="9">TRAP transporter, DctM subunit</fullName>
    </submittedName>
</protein>
<proteinExistence type="predicted"/>
<accession>A0A212K7V3</accession>
<name>A0A212K7V3_9DELT</name>
<dbReference type="GO" id="GO:0005886">
    <property type="term" value="C:plasma membrane"/>
    <property type="evidence" value="ECO:0007669"/>
    <property type="project" value="UniProtKB-SubCell"/>
</dbReference>
<dbReference type="InterPro" id="IPR004681">
    <property type="entry name" value="TRAP_DctM"/>
</dbReference>
<evidence type="ECO:0000256" key="4">
    <source>
        <dbReference type="ARBA" id="ARBA00022692"/>
    </source>
</evidence>
<dbReference type="PANTHER" id="PTHR33362">
    <property type="entry name" value="SIALIC ACID TRAP TRANSPORTER PERMEASE PROTEIN SIAT-RELATED"/>
    <property type="match status" value="1"/>
</dbReference>
<evidence type="ECO:0000256" key="1">
    <source>
        <dbReference type="ARBA" id="ARBA00004429"/>
    </source>
</evidence>
<feature type="transmembrane region" description="Helical" evidence="7">
    <location>
        <begin position="397"/>
        <end position="417"/>
    </location>
</feature>
<dbReference type="InterPro" id="IPR010656">
    <property type="entry name" value="DctM"/>
</dbReference>
<feature type="transmembrane region" description="Helical" evidence="7">
    <location>
        <begin position="165"/>
        <end position="193"/>
    </location>
</feature>
<organism evidence="9">
    <name type="scientific">uncultured delta proteobacterium</name>
    <dbReference type="NCBI Taxonomy" id="34034"/>
    <lineage>
        <taxon>Bacteria</taxon>
        <taxon>Deltaproteobacteria</taxon>
        <taxon>environmental samples</taxon>
    </lineage>
</organism>
<evidence type="ECO:0000256" key="5">
    <source>
        <dbReference type="ARBA" id="ARBA00022989"/>
    </source>
</evidence>
<feature type="transmembrane region" description="Helical" evidence="7">
    <location>
        <begin position="241"/>
        <end position="260"/>
    </location>
</feature>
<keyword evidence="5 7" id="KW-1133">Transmembrane helix</keyword>
<reference evidence="9" key="1">
    <citation type="submission" date="2016-04" db="EMBL/GenBank/DDBJ databases">
        <authorList>
            <person name="Evans L.H."/>
            <person name="Alamgir A."/>
            <person name="Owens N."/>
            <person name="Weber N.D."/>
            <person name="Virtaneva K."/>
            <person name="Barbian K."/>
            <person name="Babar A."/>
            <person name="Rosenke K."/>
        </authorList>
    </citation>
    <scope>NUCLEOTIDE SEQUENCE</scope>
    <source>
        <strain evidence="9">86</strain>
    </source>
</reference>
<feature type="domain" description="TRAP C4-dicarboxylate transport system permease DctM subunit" evidence="8">
    <location>
        <begin position="8"/>
        <end position="416"/>
    </location>
</feature>